<name>A0A5D3BKZ0_CUCMM</name>
<evidence type="ECO:0000313" key="2">
    <source>
        <dbReference type="Proteomes" id="UP000321947"/>
    </source>
</evidence>
<evidence type="ECO:0000313" key="1">
    <source>
        <dbReference type="EMBL" id="TYJ99694.1"/>
    </source>
</evidence>
<gene>
    <name evidence="1" type="ORF">E5676_scaffold562G00900</name>
</gene>
<dbReference type="PANTHER" id="PTHR15503:SF45">
    <property type="entry name" value="RNA-DIRECTED DNA POLYMERASE HOMOLOG"/>
    <property type="match status" value="1"/>
</dbReference>
<sequence>MTQSKARNNPHVIIGEKLIRKGYTAYLAHVIDTQMAKSDQGNVPIVREYLDVFLEELSRLPPKREIEFTIEVVLVTTSISQTLYLMALSELKKLKDQLEALMVKDYIRPSTLQWAAPVLFVKKKDMH</sequence>
<dbReference type="InterPro" id="IPR043502">
    <property type="entry name" value="DNA/RNA_pol_sf"/>
</dbReference>
<protein>
    <submittedName>
        <fullName evidence="1">Retrotransposon protein</fullName>
    </submittedName>
</protein>
<dbReference type="Proteomes" id="UP000321947">
    <property type="component" value="Unassembled WGS sequence"/>
</dbReference>
<dbReference type="InterPro" id="IPR032567">
    <property type="entry name" value="RTL1-rel"/>
</dbReference>
<dbReference type="SUPFAM" id="SSF56672">
    <property type="entry name" value="DNA/RNA polymerases"/>
    <property type="match status" value="1"/>
</dbReference>
<dbReference type="EMBL" id="SSTD01017617">
    <property type="protein sequence ID" value="TYJ99694.1"/>
    <property type="molecule type" value="Genomic_DNA"/>
</dbReference>
<accession>A0A5D3BKZ0</accession>
<dbReference type="AlphaFoldDB" id="A0A5D3BKZ0"/>
<proteinExistence type="predicted"/>
<dbReference type="PANTHER" id="PTHR15503">
    <property type="entry name" value="LDOC1 RELATED"/>
    <property type="match status" value="1"/>
</dbReference>
<comment type="caution">
    <text evidence="1">The sequence shown here is derived from an EMBL/GenBank/DDBJ whole genome shotgun (WGS) entry which is preliminary data.</text>
</comment>
<dbReference type="Gene3D" id="3.10.10.10">
    <property type="entry name" value="HIV Type 1 Reverse Transcriptase, subunit A, domain 1"/>
    <property type="match status" value="1"/>
</dbReference>
<reference evidence="1 2" key="1">
    <citation type="submission" date="2019-08" db="EMBL/GenBank/DDBJ databases">
        <title>Draft genome sequences of two oriental melons (Cucumis melo L. var makuwa).</title>
        <authorList>
            <person name="Kwon S.-Y."/>
        </authorList>
    </citation>
    <scope>NUCLEOTIDE SEQUENCE [LARGE SCALE GENOMIC DNA]</scope>
    <source>
        <strain evidence="2">cv. Chang Bougi</strain>
        <tissue evidence="1">Leaf</tissue>
    </source>
</reference>
<organism evidence="1 2">
    <name type="scientific">Cucumis melo var. makuwa</name>
    <name type="common">Oriental melon</name>
    <dbReference type="NCBI Taxonomy" id="1194695"/>
    <lineage>
        <taxon>Eukaryota</taxon>
        <taxon>Viridiplantae</taxon>
        <taxon>Streptophyta</taxon>
        <taxon>Embryophyta</taxon>
        <taxon>Tracheophyta</taxon>
        <taxon>Spermatophyta</taxon>
        <taxon>Magnoliopsida</taxon>
        <taxon>eudicotyledons</taxon>
        <taxon>Gunneridae</taxon>
        <taxon>Pentapetalae</taxon>
        <taxon>rosids</taxon>
        <taxon>fabids</taxon>
        <taxon>Cucurbitales</taxon>
        <taxon>Cucurbitaceae</taxon>
        <taxon>Benincaseae</taxon>
        <taxon>Cucumis</taxon>
    </lineage>
</organism>